<sequence length="253" mass="29263">MYFRLEPLVSIITPCYNSADFIVPTIQSVLEQSYQNWELIVIDDCSKDDTCKIVEGFVQQHSNIKLVRLPQNGGVANARNVGLEHTNGKYVAFLDSDDIWLKDKLTQQVAYMEDKNLTMTFCAYHRIDEEGKIISAKIEAPYSVNYRQLLSHNVIIFSTSLTLRSAIGDLKFKKAGHEDWIFWLDLFKKSVTGYGINDALVWYRIRKGSVSANKLKVIGYTWKILRESEKLGLFESMYLFTKYAFATVWKRLR</sequence>
<dbReference type="InterPro" id="IPR029044">
    <property type="entry name" value="Nucleotide-diphossugar_trans"/>
</dbReference>
<reference evidence="2 3" key="1">
    <citation type="submission" date="2018-06" db="EMBL/GenBank/DDBJ databases">
        <title>Pedobacter endophyticus sp. nov., an endophytic bacterium isolated from a leaf of Triticum aestivum.</title>
        <authorList>
            <person name="Zhang L."/>
        </authorList>
    </citation>
    <scope>NUCLEOTIDE SEQUENCE [LARGE SCALE GENOMIC DNA]</scope>
    <source>
        <strain evidence="2 3">CM134L-2</strain>
    </source>
</reference>
<keyword evidence="2" id="KW-0808">Transferase</keyword>
<dbReference type="PANTHER" id="PTHR43685">
    <property type="entry name" value="GLYCOSYLTRANSFERASE"/>
    <property type="match status" value="1"/>
</dbReference>
<dbReference type="InterPro" id="IPR050834">
    <property type="entry name" value="Glycosyltransf_2"/>
</dbReference>
<name>A0A3S3PGQ3_9SPHI</name>
<dbReference type="GO" id="GO:0016740">
    <property type="term" value="F:transferase activity"/>
    <property type="evidence" value="ECO:0007669"/>
    <property type="project" value="UniProtKB-KW"/>
</dbReference>
<accession>A0A3S3PGQ3</accession>
<evidence type="ECO:0000259" key="1">
    <source>
        <dbReference type="Pfam" id="PF00535"/>
    </source>
</evidence>
<protein>
    <submittedName>
        <fullName evidence="2">Glycosyltransferase family 2 protein</fullName>
    </submittedName>
</protein>
<dbReference type="InterPro" id="IPR001173">
    <property type="entry name" value="Glyco_trans_2-like"/>
</dbReference>
<keyword evidence="3" id="KW-1185">Reference proteome</keyword>
<feature type="domain" description="Glycosyltransferase 2-like" evidence="1">
    <location>
        <begin position="10"/>
        <end position="161"/>
    </location>
</feature>
<dbReference type="Gene3D" id="3.90.550.10">
    <property type="entry name" value="Spore Coat Polysaccharide Biosynthesis Protein SpsA, Chain A"/>
    <property type="match status" value="1"/>
</dbReference>
<dbReference type="Proteomes" id="UP000284120">
    <property type="component" value="Unassembled WGS sequence"/>
</dbReference>
<dbReference type="AlphaFoldDB" id="A0A3S3PGQ3"/>
<comment type="caution">
    <text evidence="2">The sequence shown here is derived from an EMBL/GenBank/DDBJ whole genome shotgun (WGS) entry which is preliminary data.</text>
</comment>
<organism evidence="2 3">
    <name type="scientific">Pedobacter chitinilyticus</name>
    <dbReference type="NCBI Taxonomy" id="2233776"/>
    <lineage>
        <taxon>Bacteria</taxon>
        <taxon>Pseudomonadati</taxon>
        <taxon>Bacteroidota</taxon>
        <taxon>Sphingobacteriia</taxon>
        <taxon>Sphingobacteriales</taxon>
        <taxon>Sphingobacteriaceae</taxon>
        <taxon>Pedobacter</taxon>
    </lineage>
</organism>
<dbReference type="PANTHER" id="PTHR43685:SF2">
    <property type="entry name" value="GLYCOSYLTRANSFERASE 2-LIKE DOMAIN-CONTAINING PROTEIN"/>
    <property type="match status" value="1"/>
</dbReference>
<dbReference type="Pfam" id="PF00535">
    <property type="entry name" value="Glycos_transf_2"/>
    <property type="match status" value="1"/>
</dbReference>
<gene>
    <name evidence="2" type="ORF">DPV69_10215</name>
</gene>
<evidence type="ECO:0000313" key="2">
    <source>
        <dbReference type="EMBL" id="RWU07361.1"/>
    </source>
</evidence>
<evidence type="ECO:0000313" key="3">
    <source>
        <dbReference type="Proteomes" id="UP000284120"/>
    </source>
</evidence>
<proteinExistence type="predicted"/>
<dbReference type="CDD" id="cd00761">
    <property type="entry name" value="Glyco_tranf_GTA_type"/>
    <property type="match status" value="1"/>
</dbReference>
<dbReference type="OrthoDB" id="6638511at2"/>
<dbReference type="SUPFAM" id="SSF53448">
    <property type="entry name" value="Nucleotide-diphospho-sugar transferases"/>
    <property type="match status" value="1"/>
</dbReference>
<dbReference type="EMBL" id="SAYW01000003">
    <property type="protein sequence ID" value="RWU07361.1"/>
    <property type="molecule type" value="Genomic_DNA"/>
</dbReference>